<dbReference type="GO" id="GO:0036430">
    <property type="term" value="F:CMP kinase activity"/>
    <property type="evidence" value="ECO:0007669"/>
    <property type="project" value="RHEA"/>
</dbReference>
<dbReference type="AlphaFoldDB" id="A0A147JU85"/>
<dbReference type="InterPro" id="IPR027417">
    <property type="entry name" value="P-loop_NTPase"/>
</dbReference>
<evidence type="ECO:0000256" key="6">
    <source>
        <dbReference type="ARBA" id="ARBA00022777"/>
    </source>
</evidence>
<evidence type="ECO:0000256" key="4">
    <source>
        <dbReference type="ARBA" id="ARBA00022679"/>
    </source>
</evidence>
<gene>
    <name evidence="10" type="primary">cmk</name>
    <name evidence="11" type="ORF">APZ16_05415</name>
</gene>
<dbReference type="CDD" id="cd02020">
    <property type="entry name" value="CMPK"/>
    <property type="match status" value="1"/>
</dbReference>
<organism evidence="11 12">
    <name type="scientific">Hadarchaeum yellowstonense</name>
    <dbReference type="NCBI Taxonomy" id="1776334"/>
    <lineage>
        <taxon>Archaea</taxon>
        <taxon>Methanobacteriati</taxon>
        <taxon>Candidatus Hadarchaeota</taxon>
        <taxon>Candidatus Hadarchaeia</taxon>
        <taxon>Candidatus Hadarchaeales</taxon>
        <taxon>Candidatus Hadarchaeaceae</taxon>
        <taxon>Candidatus Hadarchaeum</taxon>
    </lineage>
</organism>
<comment type="catalytic activity">
    <reaction evidence="9 10">
        <text>CMP + ATP = CDP + ADP</text>
        <dbReference type="Rhea" id="RHEA:11600"/>
        <dbReference type="ChEBI" id="CHEBI:30616"/>
        <dbReference type="ChEBI" id="CHEBI:58069"/>
        <dbReference type="ChEBI" id="CHEBI:60377"/>
        <dbReference type="ChEBI" id="CHEBI:456216"/>
        <dbReference type="EC" id="2.7.4.25"/>
    </reaction>
</comment>
<evidence type="ECO:0000313" key="12">
    <source>
        <dbReference type="Proteomes" id="UP000074294"/>
    </source>
</evidence>
<protein>
    <recommendedName>
        <fullName evidence="10">Cytidylate kinase</fullName>
        <shortName evidence="10">CK</shortName>
        <ecNumber evidence="10">2.7.4.25</ecNumber>
    </recommendedName>
    <alternativeName>
        <fullName evidence="10">Cytidine monophosphate kinase</fullName>
        <shortName evidence="10">CMP kinase</shortName>
    </alternativeName>
</protein>
<evidence type="ECO:0000313" key="11">
    <source>
        <dbReference type="EMBL" id="KUO40059.1"/>
    </source>
</evidence>
<accession>A0A147JU85</accession>
<dbReference type="EMBL" id="LQMQ01000049">
    <property type="protein sequence ID" value="KUO40059.1"/>
    <property type="molecule type" value="Genomic_DNA"/>
</dbReference>
<evidence type="ECO:0000256" key="2">
    <source>
        <dbReference type="ARBA" id="ARBA00011005"/>
    </source>
</evidence>
<dbReference type="InterPro" id="IPR011892">
    <property type="entry name" value="Cyt_kin_arch"/>
</dbReference>
<dbReference type="Gene3D" id="3.40.50.300">
    <property type="entry name" value="P-loop containing nucleotide triphosphate hydrolases"/>
    <property type="match status" value="1"/>
</dbReference>
<dbReference type="GO" id="GO:0005524">
    <property type="term" value="F:ATP binding"/>
    <property type="evidence" value="ECO:0007669"/>
    <property type="project" value="UniProtKB-UniRule"/>
</dbReference>
<evidence type="ECO:0000256" key="5">
    <source>
        <dbReference type="ARBA" id="ARBA00022741"/>
    </source>
</evidence>
<evidence type="ECO:0000256" key="8">
    <source>
        <dbReference type="ARBA" id="ARBA00047615"/>
    </source>
</evidence>
<dbReference type="SUPFAM" id="SSF52540">
    <property type="entry name" value="P-loop containing nucleoside triphosphate hydrolases"/>
    <property type="match status" value="1"/>
</dbReference>
<keyword evidence="5 10" id="KW-0547">Nucleotide-binding</keyword>
<evidence type="ECO:0000256" key="9">
    <source>
        <dbReference type="ARBA" id="ARBA00048478"/>
    </source>
</evidence>
<dbReference type="GO" id="GO:0006220">
    <property type="term" value="P:pyrimidine nucleotide metabolic process"/>
    <property type="evidence" value="ECO:0007669"/>
    <property type="project" value="UniProtKB-UniRule"/>
</dbReference>
<dbReference type="HAMAP" id="MF_00239">
    <property type="entry name" value="Cytidyl_kinase_type2"/>
    <property type="match status" value="1"/>
</dbReference>
<reference evidence="11 12" key="1">
    <citation type="journal article" date="2016" name="Nat. Microbiol.">
        <title>Genomic inference of the metabolism of cosmopolitan subsurface Archaea, Hadesarchaea.</title>
        <authorList>
            <person name="Baker B.J."/>
            <person name="Saw J.H."/>
            <person name="Lind A.E."/>
            <person name="Lazar C.S."/>
            <person name="Hinrichs K.-U."/>
            <person name="Teske A.P."/>
            <person name="Ettema T.J."/>
        </authorList>
    </citation>
    <scope>NUCLEOTIDE SEQUENCE [LARGE SCALE GENOMIC DNA]</scope>
</reference>
<evidence type="ECO:0000256" key="7">
    <source>
        <dbReference type="ARBA" id="ARBA00022840"/>
    </source>
</evidence>
<feature type="binding site" evidence="10">
    <location>
        <begin position="8"/>
        <end position="16"/>
    </location>
    <ligand>
        <name>ATP</name>
        <dbReference type="ChEBI" id="CHEBI:30616"/>
    </ligand>
</feature>
<comment type="subcellular location">
    <subcellularLocation>
        <location evidence="1 10">Cytoplasm</location>
    </subcellularLocation>
</comment>
<comment type="caution">
    <text evidence="11">The sequence shown here is derived from an EMBL/GenBank/DDBJ whole genome shotgun (WGS) entry which is preliminary data.</text>
</comment>
<keyword evidence="3 10" id="KW-0963">Cytoplasm</keyword>
<evidence type="ECO:0000256" key="1">
    <source>
        <dbReference type="ARBA" id="ARBA00004496"/>
    </source>
</evidence>
<evidence type="ECO:0000256" key="10">
    <source>
        <dbReference type="HAMAP-Rule" id="MF_00239"/>
    </source>
</evidence>
<dbReference type="EC" id="2.7.4.25" evidence="10"/>
<keyword evidence="4 10" id="KW-0808">Transferase</keyword>
<name>A0A147JU85_HADYE</name>
<dbReference type="Proteomes" id="UP000074294">
    <property type="component" value="Unassembled WGS sequence"/>
</dbReference>
<evidence type="ECO:0000256" key="3">
    <source>
        <dbReference type="ARBA" id="ARBA00022490"/>
    </source>
</evidence>
<dbReference type="GO" id="GO:0005737">
    <property type="term" value="C:cytoplasm"/>
    <property type="evidence" value="ECO:0007669"/>
    <property type="project" value="UniProtKB-SubCell"/>
</dbReference>
<comment type="similarity">
    <text evidence="2 10">Belongs to the cytidylate kinase family. Type 2 subfamily.</text>
</comment>
<dbReference type="Pfam" id="PF13189">
    <property type="entry name" value="Cytidylate_kin2"/>
    <property type="match status" value="1"/>
</dbReference>
<dbReference type="NCBIfam" id="TIGR02173">
    <property type="entry name" value="cyt_kin_arch"/>
    <property type="match status" value="1"/>
</dbReference>
<keyword evidence="6 10" id="KW-0418">Kinase</keyword>
<dbReference type="GO" id="GO:0036431">
    <property type="term" value="F:dCMP kinase activity"/>
    <property type="evidence" value="ECO:0007669"/>
    <property type="project" value="InterPro"/>
</dbReference>
<proteinExistence type="inferred from homology"/>
<dbReference type="InterPro" id="IPR011994">
    <property type="entry name" value="Cytidylate_kinase_dom"/>
</dbReference>
<keyword evidence="7 10" id="KW-0067">ATP-binding</keyword>
<comment type="catalytic activity">
    <reaction evidence="8 10">
        <text>dCMP + ATP = dCDP + ADP</text>
        <dbReference type="Rhea" id="RHEA:25094"/>
        <dbReference type="ChEBI" id="CHEBI:30616"/>
        <dbReference type="ChEBI" id="CHEBI:57566"/>
        <dbReference type="ChEBI" id="CHEBI:58593"/>
        <dbReference type="ChEBI" id="CHEBI:456216"/>
        <dbReference type="EC" id="2.7.4.25"/>
    </reaction>
</comment>
<dbReference type="STRING" id="1776334.APZ16_05415"/>
<sequence>MVAVAISGLHGAGKSTTAKALAKRFRGLRYVCAGDIFRELIKEKGLTLKEGQRYAELHPTIDRMIDRKIADAARGGKVLIDARLAGWFAKSADLKVFLTAPLKTRVKRIAQREGRSYREVYEETIKRERSEAKRFKKLYNIDINDYSIFDIVLNTERLSLAETTKIIAAAIEAVMKRRR</sequence>